<reference evidence="3" key="1">
    <citation type="submission" date="2015-10" db="EMBL/GenBank/DDBJ databases">
        <title>Niche specialization of a soil ammonia-oxidizing archaeon, Candidatus Nitrosocosmicus oleophilus.</title>
        <authorList>
            <person name="Jung M.-Y."/>
            <person name="Rhee S.-K."/>
        </authorList>
    </citation>
    <scope>NUCLEOTIDE SEQUENCE [LARGE SCALE GENOMIC DNA]</scope>
    <source>
        <strain evidence="3">MY3</strain>
    </source>
</reference>
<feature type="region of interest" description="Disordered" evidence="1">
    <location>
        <begin position="407"/>
        <end position="540"/>
    </location>
</feature>
<evidence type="ECO:0000256" key="1">
    <source>
        <dbReference type="SAM" id="MobiDB-lite"/>
    </source>
</evidence>
<feature type="region of interest" description="Disordered" evidence="1">
    <location>
        <begin position="273"/>
        <end position="302"/>
    </location>
</feature>
<sequence length="540" mass="57840">MQSFSIILILISFMISLVFMTVSYPGGSDSWITESAFAQLTNNNNIIQIVSTSTYVDDFGNFHVVGEVNNTSTDPQTNILVTTFLSDTNNNILVGNHSAFSSIGTLRQGELSPFDIVIQDPQILGKFNFMEFSTTSKPAIEKPSTLILNGSSSFLDNVGNPHITGNIINQGPSPEQFLNLVTTFYDNSSLGVIGTQSFGLNVGSLANNQMAPFDITITDNKTKSQAKFYSLNVDSVQSSMNFPLNPKFPLEPIGGFVDSGLFLDSPLNVNPLSTTGNNFNSDSDQSSSSGSDNDNSDGSDASNNDLEIAIAVEKDPIVRGNVQTIDVTVSDANTREKIARADVAFRIFYAGEHDESGNGQTNQGGVATFKDEIGPNSKPGTFDVTINVDADGYDTETDKTTFEVIEKSEETNDTSSQNNSTDSENNNSTLTNGSQNESNDDINCGDVGETNTSVVSDAPNNLDTDGDGIGCESDDASIDEITDSQDNQNEQENGGSLDNDNTDSTNNDNNANNGGSEENNNANEDNNEEQNADSKDNKNN</sequence>
<dbReference type="AlphaFoldDB" id="A0A654LTY6"/>
<evidence type="ECO:0000313" key="3">
    <source>
        <dbReference type="Proteomes" id="UP000058925"/>
    </source>
</evidence>
<accession>A0A654LTY6</accession>
<feature type="compositionally biased region" description="Low complexity" evidence="1">
    <location>
        <begin position="413"/>
        <end position="432"/>
    </location>
</feature>
<evidence type="ECO:0000313" key="2">
    <source>
        <dbReference type="EMBL" id="ALI34457.1"/>
    </source>
</evidence>
<feature type="compositionally biased region" description="Polar residues" evidence="1">
    <location>
        <begin position="484"/>
        <end position="496"/>
    </location>
</feature>
<gene>
    <name evidence="2" type="ORF">NMY3_00243</name>
</gene>
<dbReference type="KEGG" id="taa:NMY3_00243"/>
<proteinExistence type="predicted"/>
<name>A0A654LTY6_9ARCH</name>
<feature type="compositionally biased region" description="Polar residues" evidence="1">
    <location>
        <begin position="449"/>
        <end position="463"/>
    </location>
</feature>
<keyword evidence="3" id="KW-1185">Reference proteome</keyword>
<feature type="region of interest" description="Disordered" evidence="1">
    <location>
        <begin position="353"/>
        <end position="382"/>
    </location>
</feature>
<feature type="compositionally biased region" description="Low complexity" evidence="1">
    <location>
        <begin position="276"/>
        <end position="302"/>
    </location>
</feature>
<protein>
    <submittedName>
        <fullName evidence="2">Uncharacterized protein</fullName>
    </submittedName>
</protein>
<feature type="compositionally biased region" description="Low complexity" evidence="1">
    <location>
        <begin position="498"/>
        <end position="524"/>
    </location>
</feature>
<dbReference type="EMBL" id="CP012850">
    <property type="protein sequence ID" value="ALI34457.1"/>
    <property type="molecule type" value="Genomic_DNA"/>
</dbReference>
<organism evidence="2 3">
    <name type="scientific">Candidatus Nitrosocosmicus oleophilus</name>
    <dbReference type="NCBI Taxonomy" id="1353260"/>
    <lineage>
        <taxon>Archaea</taxon>
        <taxon>Nitrososphaerota</taxon>
        <taxon>Nitrososphaeria</taxon>
        <taxon>Nitrososphaerales</taxon>
        <taxon>Nitrososphaeraceae</taxon>
        <taxon>Candidatus Nitrosocosmicus</taxon>
    </lineage>
</organism>
<dbReference type="Proteomes" id="UP000058925">
    <property type="component" value="Chromosome"/>
</dbReference>
<feature type="compositionally biased region" description="Acidic residues" evidence="1">
    <location>
        <begin position="472"/>
        <end position="483"/>
    </location>
</feature>